<keyword evidence="2" id="KW-0238">DNA-binding</keyword>
<name>A0A2N0X5H1_9CORY</name>
<proteinExistence type="predicted"/>
<dbReference type="GO" id="GO:0003677">
    <property type="term" value="F:DNA binding"/>
    <property type="evidence" value="ECO:0007669"/>
    <property type="project" value="UniProtKB-KW"/>
</dbReference>
<feature type="region of interest" description="Disordered" evidence="1">
    <location>
        <begin position="135"/>
        <end position="179"/>
    </location>
</feature>
<sequence length="179" mass="18777">MNSPFVFDVSGLSHSSATAERRTLTGPAPLRIGAAMIAIPEGERVTVEAVLTPLGSGILVDADVTAALRGQCVRCLAELSQEGSFHISQAFAGSEDFITDLDGDGEEDDTPQIVDDRVDIQQAVIDEVGLALPFNPTCPEGCEQDPEDNAEAAPAPDGVSGQDEGSLPDPRWAGLEKFL</sequence>
<accession>A0A2N0X5H1</accession>
<comment type="caution">
    <text evidence="2">The sequence shown here is derived from an EMBL/GenBank/DDBJ whole genome shotgun (WGS) entry which is preliminary data.</text>
</comment>
<dbReference type="STRING" id="1121365.GCA_000375365_00166"/>
<organism evidence="2 3">
    <name type="scientific">Corynebacterium mastitidis</name>
    <dbReference type="NCBI Taxonomy" id="161890"/>
    <lineage>
        <taxon>Bacteria</taxon>
        <taxon>Bacillati</taxon>
        <taxon>Actinomycetota</taxon>
        <taxon>Actinomycetes</taxon>
        <taxon>Mycobacteriales</taxon>
        <taxon>Corynebacteriaceae</taxon>
        <taxon>Corynebacterium</taxon>
    </lineage>
</organism>
<dbReference type="EMBL" id="PJAF01000033">
    <property type="protein sequence ID" value="PKF67963.1"/>
    <property type="molecule type" value="Genomic_DNA"/>
</dbReference>
<dbReference type="Proteomes" id="UP000233249">
    <property type="component" value="Unassembled WGS sequence"/>
</dbReference>
<dbReference type="AlphaFoldDB" id="A0A2N0X5H1"/>
<dbReference type="Pfam" id="PF02620">
    <property type="entry name" value="YceD"/>
    <property type="match status" value="1"/>
</dbReference>
<dbReference type="RefSeq" id="WP_101174223.1">
    <property type="nucleotide sequence ID" value="NZ_JAKRKB010000004.1"/>
</dbReference>
<protein>
    <submittedName>
        <fullName evidence="2">DNA-binding protein</fullName>
    </submittedName>
</protein>
<reference evidence="2 3" key="1">
    <citation type="submission" date="2017-12" db="EMBL/GenBank/DDBJ databases">
        <title>Corynebacterium mastitidis 16-1433 Genome.</title>
        <authorList>
            <person name="Gulvik C.A."/>
        </authorList>
    </citation>
    <scope>NUCLEOTIDE SEQUENCE [LARGE SCALE GENOMIC DNA]</scope>
    <source>
        <strain evidence="2 3">16-1433</strain>
    </source>
</reference>
<evidence type="ECO:0000256" key="1">
    <source>
        <dbReference type="SAM" id="MobiDB-lite"/>
    </source>
</evidence>
<gene>
    <name evidence="2" type="ORF">CXB45_09575</name>
</gene>
<dbReference type="InterPro" id="IPR003772">
    <property type="entry name" value="YceD"/>
</dbReference>
<evidence type="ECO:0000313" key="3">
    <source>
        <dbReference type="Proteomes" id="UP000233249"/>
    </source>
</evidence>
<evidence type="ECO:0000313" key="2">
    <source>
        <dbReference type="EMBL" id="PKF67963.1"/>
    </source>
</evidence>
<dbReference type="OrthoDB" id="9790372at2"/>